<gene>
    <name evidence="2" type="ORF">Ddye_026648</name>
</gene>
<name>A0AAD9WQN6_9ROSI</name>
<protein>
    <recommendedName>
        <fullName evidence="1">Reverse transcriptase domain-containing protein</fullName>
    </recommendedName>
</protein>
<dbReference type="AlphaFoldDB" id="A0AAD9WQN6"/>
<organism evidence="2 3">
    <name type="scientific">Dipteronia dyeriana</name>
    <dbReference type="NCBI Taxonomy" id="168575"/>
    <lineage>
        <taxon>Eukaryota</taxon>
        <taxon>Viridiplantae</taxon>
        <taxon>Streptophyta</taxon>
        <taxon>Embryophyta</taxon>
        <taxon>Tracheophyta</taxon>
        <taxon>Spermatophyta</taxon>
        <taxon>Magnoliopsida</taxon>
        <taxon>eudicotyledons</taxon>
        <taxon>Gunneridae</taxon>
        <taxon>Pentapetalae</taxon>
        <taxon>rosids</taxon>
        <taxon>malvids</taxon>
        <taxon>Sapindales</taxon>
        <taxon>Sapindaceae</taxon>
        <taxon>Hippocastanoideae</taxon>
        <taxon>Acereae</taxon>
        <taxon>Dipteronia</taxon>
    </lineage>
</organism>
<keyword evidence="3" id="KW-1185">Reference proteome</keyword>
<comment type="caution">
    <text evidence="2">The sequence shown here is derived from an EMBL/GenBank/DDBJ whole genome shotgun (WGS) entry which is preliminary data.</text>
</comment>
<dbReference type="EMBL" id="JANJYI010000008">
    <property type="protein sequence ID" value="KAK2638853.1"/>
    <property type="molecule type" value="Genomic_DNA"/>
</dbReference>
<evidence type="ECO:0000313" key="3">
    <source>
        <dbReference type="Proteomes" id="UP001280121"/>
    </source>
</evidence>
<proteinExistence type="predicted"/>
<accession>A0AAD9WQN6</accession>
<dbReference type="Proteomes" id="UP001280121">
    <property type="component" value="Unassembled WGS sequence"/>
</dbReference>
<evidence type="ECO:0000313" key="2">
    <source>
        <dbReference type="EMBL" id="KAK2638853.1"/>
    </source>
</evidence>
<evidence type="ECO:0000259" key="1">
    <source>
        <dbReference type="Pfam" id="PF00078"/>
    </source>
</evidence>
<dbReference type="Pfam" id="PF00078">
    <property type="entry name" value="RVT_1"/>
    <property type="match status" value="1"/>
</dbReference>
<dbReference type="InterPro" id="IPR000477">
    <property type="entry name" value="RT_dom"/>
</dbReference>
<reference evidence="2" key="1">
    <citation type="journal article" date="2023" name="Plant J.">
        <title>Genome sequences and population genomics provide insights into the demographic history, inbreeding, and mutation load of two 'living fossil' tree species of Dipteronia.</title>
        <authorList>
            <person name="Feng Y."/>
            <person name="Comes H.P."/>
            <person name="Chen J."/>
            <person name="Zhu S."/>
            <person name="Lu R."/>
            <person name="Zhang X."/>
            <person name="Li P."/>
            <person name="Qiu J."/>
            <person name="Olsen K.M."/>
            <person name="Qiu Y."/>
        </authorList>
    </citation>
    <scope>NUCLEOTIDE SEQUENCE</scope>
    <source>
        <strain evidence="2">KIB01</strain>
    </source>
</reference>
<sequence length="161" mass="17457">MGNVVPSKGLRQGCPLSPYLFLICAKGLASLISRAEADGSIHGIKVARGAPSISHQPFVDDCLIFARDAVEGWEMLTIFENFGKLEASSKVDKFVTRVWSLPSSDCFKLNTDAAMDLDKGRFGAAVPSWFGRFSVEVAEAKIIIEGLLFAEDLGLFPLCVE</sequence>
<feature type="domain" description="Reverse transcriptase" evidence="1">
    <location>
        <begin position="6"/>
        <end position="84"/>
    </location>
</feature>